<dbReference type="Proteomes" id="UP000031036">
    <property type="component" value="Unassembled WGS sequence"/>
</dbReference>
<evidence type="ECO:0000256" key="1">
    <source>
        <dbReference type="SAM" id="SignalP"/>
    </source>
</evidence>
<dbReference type="EMBL" id="JPKZ01002967">
    <property type="protein sequence ID" value="KHN74124.1"/>
    <property type="molecule type" value="Genomic_DNA"/>
</dbReference>
<proteinExistence type="predicted"/>
<sequence length="145" mass="16562">MLILFFAVPSLFLQDAIVRQRPRRRTFFEKDEENIPKSTDSDIFDRLEPFDEVTHGPQLLGELEKNGETNMSPPPVSRSCFFSPVQCLLMTSRMQNVLKGGKQQIAALRSTFVRDGLLSSLEAADAKHRKYSLKKAIRSVLHRAR</sequence>
<organism evidence="2 3">
    <name type="scientific">Toxocara canis</name>
    <name type="common">Canine roundworm</name>
    <dbReference type="NCBI Taxonomy" id="6265"/>
    <lineage>
        <taxon>Eukaryota</taxon>
        <taxon>Metazoa</taxon>
        <taxon>Ecdysozoa</taxon>
        <taxon>Nematoda</taxon>
        <taxon>Chromadorea</taxon>
        <taxon>Rhabditida</taxon>
        <taxon>Spirurina</taxon>
        <taxon>Ascaridomorpha</taxon>
        <taxon>Ascaridoidea</taxon>
        <taxon>Toxocaridae</taxon>
        <taxon>Toxocara</taxon>
    </lineage>
</organism>
<keyword evidence="1" id="KW-0732">Signal</keyword>
<dbReference type="OrthoDB" id="10584746at2759"/>
<feature type="chain" id="PRO_5002095801" evidence="1">
    <location>
        <begin position="19"/>
        <end position="145"/>
    </location>
</feature>
<name>A0A0B2UY43_TOXCA</name>
<evidence type="ECO:0000313" key="3">
    <source>
        <dbReference type="Proteomes" id="UP000031036"/>
    </source>
</evidence>
<evidence type="ECO:0000313" key="2">
    <source>
        <dbReference type="EMBL" id="KHN74124.1"/>
    </source>
</evidence>
<protein>
    <submittedName>
        <fullName evidence="2">Uncharacterized protein</fullName>
    </submittedName>
</protein>
<gene>
    <name evidence="2" type="ORF">Tcan_06614</name>
</gene>
<comment type="caution">
    <text evidence="2">The sequence shown here is derived from an EMBL/GenBank/DDBJ whole genome shotgun (WGS) entry which is preliminary data.</text>
</comment>
<keyword evidence="3" id="KW-1185">Reference proteome</keyword>
<reference evidence="2 3" key="1">
    <citation type="submission" date="2014-11" db="EMBL/GenBank/DDBJ databases">
        <title>Genetic blueprint of the zoonotic pathogen Toxocara canis.</title>
        <authorList>
            <person name="Zhu X.-Q."/>
            <person name="Korhonen P.K."/>
            <person name="Cai H."/>
            <person name="Young N.D."/>
            <person name="Nejsum P."/>
            <person name="von Samson-Himmelstjerna G."/>
            <person name="Boag P.R."/>
            <person name="Tan P."/>
            <person name="Li Q."/>
            <person name="Min J."/>
            <person name="Yang Y."/>
            <person name="Wang X."/>
            <person name="Fang X."/>
            <person name="Hall R.S."/>
            <person name="Hofmann A."/>
            <person name="Sternberg P.W."/>
            <person name="Jex A.R."/>
            <person name="Gasser R.B."/>
        </authorList>
    </citation>
    <scope>NUCLEOTIDE SEQUENCE [LARGE SCALE GENOMIC DNA]</scope>
    <source>
        <strain evidence="2">PN_DK_2014</strain>
    </source>
</reference>
<accession>A0A0B2UY43</accession>
<dbReference type="AlphaFoldDB" id="A0A0B2UY43"/>
<feature type="signal peptide" evidence="1">
    <location>
        <begin position="1"/>
        <end position="18"/>
    </location>
</feature>